<sequence>MNSRKVNSEGEGLVFKRYKSFFFFELVLSMVRTTFPGSPTLKLLQSTGSSDEATFLAFCTITV</sequence>
<proteinExistence type="predicted"/>
<organism evidence="1 2">
    <name type="scientific">Mucuna pruriens</name>
    <name type="common">Velvet bean</name>
    <name type="synonym">Dolichos pruriens</name>
    <dbReference type="NCBI Taxonomy" id="157652"/>
    <lineage>
        <taxon>Eukaryota</taxon>
        <taxon>Viridiplantae</taxon>
        <taxon>Streptophyta</taxon>
        <taxon>Embryophyta</taxon>
        <taxon>Tracheophyta</taxon>
        <taxon>Spermatophyta</taxon>
        <taxon>Magnoliopsida</taxon>
        <taxon>eudicotyledons</taxon>
        <taxon>Gunneridae</taxon>
        <taxon>Pentapetalae</taxon>
        <taxon>rosids</taxon>
        <taxon>fabids</taxon>
        <taxon>Fabales</taxon>
        <taxon>Fabaceae</taxon>
        <taxon>Papilionoideae</taxon>
        <taxon>50 kb inversion clade</taxon>
        <taxon>NPAAA clade</taxon>
        <taxon>indigoferoid/millettioid clade</taxon>
        <taxon>Phaseoleae</taxon>
        <taxon>Mucuna</taxon>
    </lineage>
</organism>
<dbReference type="EMBL" id="QJKJ01000930">
    <property type="protein sequence ID" value="RDY10024.1"/>
    <property type="molecule type" value="Genomic_DNA"/>
</dbReference>
<keyword evidence="2" id="KW-1185">Reference proteome</keyword>
<protein>
    <submittedName>
        <fullName evidence="1">Uncharacterized protein</fullName>
    </submittedName>
</protein>
<name>A0A371I4Y1_MUCPR</name>
<gene>
    <name evidence="1" type="ORF">CR513_05517</name>
</gene>
<comment type="caution">
    <text evidence="1">The sequence shown here is derived from an EMBL/GenBank/DDBJ whole genome shotgun (WGS) entry which is preliminary data.</text>
</comment>
<dbReference type="AlphaFoldDB" id="A0A371I4Y1"/>
<accession>A0A371I4Y1</accession>
<reference evidence="1" key="1">
    <citation type="submission" date="2018-05" db="EMBL/GenBank/DDBJ databases">
        <title>Draft genome of Mucuna pruriens seed.</title>
        <authorList>
            <person name="Nnadi N.E."/>
            <person name="Vos R."/>
            <person name="Hasami M.H."/>
            <person name="Devisetty U.K."/>
            <person name="Aguiy J.C."/>
        </authorList>
    </citation>
    <scope>NUCLEOTIDE SEQUENCE [LARGE SCALE GENOMIC DNA]</scope>
    <source>
        <strain evidence="1">JCA_2017</strain>
    </source>
</reference>
<dbReference type="Proteomes" id="UP000257109">
    <property type="component" value="Unassembled WGS sequence"/>
</dbReference>
<evidence type="ECO:0000313" key="1">
    <source>
        <dbReference type="EMBL" id="RDY10024.1"/>
    </source>
</evidence>
<evidence type="ECO:0000313" key="2">
    <source>
        <dbReference type="Proteomes" id="UP000257109"/>
    </source>
</evidence>